<evidence type="ECO:0000313" key="3">
    <source>
        <dbReference type="Proteomes" id="UP001628091"/>
    </source>
</evidence>
<dbReference type="EMBL" id="BAAFZP010000002">
    <property type="protein sequence ID" value="GAB1583991.1"/>
    <property type="molecule type" value="Genomic_DNA"/>
</dbReference>
<reference evidence="2 3" key="1">
    <citation type="submission" date="2024-10" db="EMBL/GenBank/DDBJ databases">
        <title>Isolation, draft genome sequencing and identification of Phyllobacterium sp. NSA23, isolated from leaf soil.</title>
        <authorList>
            <person name="Akita H."/>
        </authorList>
    </citation>
    <scope>NUCLEOTIDE SEQUENCE [LARGE SCALE GENOMIC DNA]</scope>
    <source>
        <strain evidence="2 3">NSA23</strain>
    </source>
</reference>
<protein>
    <submittedName>
        <fullName evidence="2">Uncharacterized protein</fullName>
    </submittedName>
</protein>
<gene>
    <name evidence="2" type="ORF">PPNSA23_39340</name>
</gene>
<comment type="caution">
    <text evidence="2">The sequence shown here is derived from an EMBL/GenBank/DDBJ whole genome shotgun (WGS) entry which is preliminary data.</text>
</comment>
<keyword evidence="3" id="KW-1185">Reference proteome</keyword>
<sequence>MDAQMRRTPSGAFRSVTTVLLAVPAARTGSVERTAQITIAAAPINGFRPYRPDGAKETAARPLPMLFMTVSSQSSVPERFTILSDRGADTRVRVARVSDFRRRTAGARDHAGDGGKRGPDCRAH</sequence>
<evidence type="ECO:0000256" key="1">
    <source>
        <dbReference type="SAM" id="MobiDB-lite"/>
    </source>
</evidence>
<organism evidence="2 3">
    <name type="scientific">Phyllobacterium phragmitis</name>
    <dbReference type="NCBI Taxonomy" id="2670329"/>
    <lineage>
        <taxon>Bacteria</taxon>
        <taxon>Pseudomonadati</taxon>
        <taxon>Pseudomonadota</taxon>
        <taxon>Alphaproteobacteria</taxon>
        <taxon>Hyphomicrobiales</taxon>
        <taxon>Phyllobacteriaceae</taxon>
        <taxon>Phyllobacterium</taxon>
    </lineage>
</organism>
<name>A0ABQ0H532_9HYPH</name>
<proteinExistence type="predicted"/>
<evidence type="ECO:0000313" key="2">
    <source>
        <dbReference type="EMBL" id="GAB1583991.1"/>
    </source>
</evidence>
<dbReference type="Proteomes" id="UP001628091">
    <property type="component" value="Unassembled WGS sequence"/>
</dbReference>
<accession>A0ABQ0H532</accession>
<feature type="region of interest" description="Disordered" evidence="1">
    <location>
        <begin position="99"/>
        <end position="124"/>
    </location>
</feature>